<name>A0ABY6ABH5_9GAMM</name>
<gene>
    <name evidence="1" type="ORF">HUF19_11475</name>
</gene>
<keyword evidence="2" id="KW-1185">Reference proteome</keyword>
<dbReference type="RefSeq" id="WP_260996766.1">
    <property type="nucleotide sequence ID" value="NZ_CP054475.1"/>
</dbReference>
<sequence>MERTERDFYARDKEDQEAFLSQTWCNNCMEADLGMVEPVEFEQEGVIFIEGKCAKCGEPVTTEIADDSTDGEWDDE</sequence>
<dbReference type="EMBL" id="CP054475">
    <property type="protein sequence ID" value="UXD88012.1"/>
    <property type="molecule type" value="Genomic_DNA"/>
</dbReference>
<dbReference type="Proteomes" id="UP001065322">
    <property type="component" value="Chromosome"/>
</dbReference>
<proteinExistence type="predicted"/>
<organism evidence="1 2">
    <name type="scientific">Thalassolituus hydrocarboniclasticus</name>
    <dbReference type="NCBI Taxonomy" id="2742796"/>
    <lineage>
        <taxon>Bacteria</taxon>
        <taxon>Pseudomonadati</taxon>
        <taxon>Pseudomonadota</taxon>
        <taxon>Gammaproteobacteria</taxon>
        <taxon>Oceanospirillales</taxon>
        <taxon>Oceanospirillaceae</taxon>
        <taxon>Thalassolituus</taxon>
    </lineage>
</organism>
<accession>A0ABY6ABH5</accession>
<reference evidence="2" key="1">
    <citation type="submission" date="2020-06" db="EMBL/GenBank/DDBJ databases">
        <title>Thalassolituus marinus alknpb1M-1, a hydrocarbon-degrading bacterium isolated from the deep-sea overlying water using an in-situ strategy from the South China Sea basin.</title>
        <authorList>
            <person name="Dong C."/>
            <person name="Chen Y."/>
            <person name="Shao Z."/>
        </authorList>
    </citation>
    <scope>NUCLEOTIDE SEQUENCE [LARGE SCALE GENOMIC DNA]</scope>
    <source>
        <strain evidence="2">alknpb1M-1</strain>
    </source>
</reference>
<evidence type="ECO:0000313" key="2">
    <source>
        <dbReference type="Proteomes" id="UP001065322"/>
    </source>
</evidence>
<protein>
    <submittedName>
        <fullName evidence="1">Uncharacterized protein</fullName>
    </submittedName>
</protein>
<evidence type="ECO:0000313" key="1">
    <source>
        <dbReference type="EMBL" id="UXD88012.1"/>
    </source>
</evidence>